<protein>
    <submittedName>
        <fullName evidence="2">Uncharacterized protein</fullName>
    </submittedName>
</protein>
<proteinExistence type="predicted"/>
<evidence type="ECO:0000256" key="1">
    <source>
        <dbReference type="SAM" id="Coils"/>
    </source>
</evidence>
<keyword evidence="3" id="KW-1185">Reference proteome</keyword>
<accession>A0A3M7Q662</accession>
<dbReference type="AlphaFoldDB" id="A0A3M7Q662"/>
<name>A0A3M7Q662_BRAPC</name>
<dbReference type="Proteomes" id="UP000276133">
    <property type="component" value="Unassembled WGS sequence"/>
</dbReference>
<feature type="non-terminal residue" evidence="2">
    <location>
        <position position="130"/>
    </location>
</feature>
<dbReference type="EMBL" id="REGN01007229">
    <property type="protein sequence ID" value="RNA06910.1"/>
    <property type="molecule type" value="Genomic_DNA"/>
</dbReference>
<reference evidence="2 3" key="1">
    <citation type="journal article" date="2018" name="Sci. Rep.">
        <title>Genomic signatures of local adaptation to the degree of environmental predictability in rotifers.</title>
        <authorList>
            <person name="Franch-Gras L."/>
            <person name="Hahn C."/>
            <person name="Garcia-Roger E.M."/>
            <person name="Carmona M.J."/>
            <person name="Serra M."/>
            <person name="Gomez A."/>
        </authorList>
    </citation>
    <scope>NUCLEOTIDE SEQUENCE [LARGE SCALE GENOMIC DNA]</scope>
    <source>
        <strain evidence="2">HYR1</strain>
    </source>
</reference>
<gene>
    <name evidence="2" type="ORF">BpHYR1_029415</name>
</gene>
<evidence type="ECO:0000313" key="2">
    <source>
        <dbReference type="EMBL" id="RNA06910.1"/>
    </source>
</evidence>
<keyword evidence="1" id="KW-0175">Coiled coil</keyword>
<feature type="coiled-coil region" evidence="1">
    <location>
        <begin position="52"/>
        <end position="79"/>
    </location>
</feature>
<evidence type="ECO:0000313" key="3">
    <source>
        <dbReference type="Proteomes" id="UP000276133"/>
    </source>
</evidence>
<sequence length="130" mass="15691">MNFTILNFLKFIKQALFASLMVRNNDSQITNNPVEGWFSHLKNNILQKRKFFERYSEKKDILDDKKEKLTKKEKELEEKWIDKNSKVKREKGFYYQNLPNFNIDDEDYGFPLSNSFQSLDFDLLFESLND</sequence>
<organism evidence="2 3">
    <name type="scientific">Brachionus plicatilis</name>
    <name type="common">Marine rotifer</name>
    <name type="synonym">Brachionus muelleri</name>
    <dbReference type="NCBI Taxonomy" id="10195"/>
    <lineage>
        <taxon>Eukaryota</taxon>
        <taxon>Metazoa</taxon>
        <taxon>Spiralia</taxon>
        <taxon>Gnathifera</taxon>
        <taxon>Rotifera</taxon>
        <taxon>Eurotatoria</taxon>
        <taxon>Monogononta</taxon>
        <taxon>Pseudotrocha</taxon>
        <taxon>Ploima</taxon>
        <taxon>Brachionidae</taxon>
        <taxon>Brachionus</taxon>
    </lineage>
</organism>
<comment type="caution">
    <text evidence="2">The sequence shown here is derived from an EMBL/GenBank/DDBJ whole genome shotgun (WGS) entry which is preliminary data.</text>
</comment>